<dbReference type="Proteomes" id="UP001526201">
    <property type="component" value="Unassembled WGS sequence"/>
</dbReference>
<keyword evidence="4 5" id="KW-0413">Isomerase</keyword>
<evidence type="ECO:0000313" key="9">
    <source>
        <dbReference type="Proteomes" id="UP001526201"/>
    </source>
</evidence>
<dbReference type="SMART" id="SM00830">
    <property type="entry name" value="CM_2"/>
    <property type="match status" value="1"/>
</dbReference>
<proteinExistence type="predicted"/>
<evidence type="ECO:0000256" key="4">
    <source>
        <dbReference type="ARBA" id="ARBA00023235"/>
    </source>
</evidence>
<reference evidence="8 9" key="1">
    <citation type="journal article" date="2022" name="BMC Genomics">
        <title>Comparative genome analysis of mycobacteria focusing on tRNA and non-coding RNA.</title>
        <authorList>
            <person name="Behra P.R.K."/>
            <person name="Pettersson B.M.F."/>
            <person name="Ramesh M."/>
            <person name="Das S."/>
            <person name="Dasgupta S."/>
            <person name="Kirsebom L.A."/>
        </authorList>
    </citation>
    <scope>NUCLEOTIDE SEQUENCE [LARGE SCALE GENOMIC DNA]</scope>
    <source>
        <strain evidence="8 9">DSM 44078</strain>
    </source>
</reference>
<dbReference type="PIRSF" id="PIRSF026640">
    <property type="entry name" value="Peripl_chor_mut"/>
    <property type="match status" value="1"/>
</dbReference>
<keyword evidence="9" id="KW-1185">Reference proteome</keyword>
<evidence type="ECO:0000256" key="6">
    <source>
        <dbReference type="SAM" id="SignalP"/>
    </source>
</evidence>
<evidence type="ECO:0000256" key="1">
    <source>
        <dbReference type="ARBA" id="ARBA00004817"/>
    </source>
</evidence>
<dbReference type="InterPro" id="IPR036263">
    <property type="entry name" value="Chorismate_II_sf"/>
</dbReference>
<dbReference type="EC" id="5.4.99.5" evidence="2 5"/>
<feature type="domain" description="Chorismate mutase" evidence="7">
    <location>
        <begin position="10"/>
        <end position="108"/>
    </location>
</feature>
<gene>
    <name evidence="8" type="ORF">H7J73_17055</name>
</gene>
<name>A0ABT3CE39_9MYCO</name>
<dbReference type="Pfam" id="PF01817">
    <property type="entry name" value="CM_2"/>
    <property type="match status" value="1"/>
</dbReference>
<comment type="catalytic activity">
    <reaction evidence="5">
        <text>chorismate = prephenate</text>
        <dbReference type="Rhea" id="RHEA:13897"/>
        <dbReference type="ChEBI" id="CHEBI:29748"/>
        <dbReference type="ChEBI" id="CHEBI:29934"/>
        <dbReference type="EC" id="5.4.99.5"/>
    </reaction>
</comment>
<feature type="signal peptide" evidence="6">
    <location>
        <begin position="1"/>
        <end position="28"/>
    </location>
</feature>
<comment type="function">
    <text evidence="5">Catalyzes the Claisen rearrangement of chorismate to prephenate.</text>
</comment>
<dbReference type="PROSITE" id="PS51168">
    <property type="entry name" value="CHORISMATE_MUT_2"/>
    <property type="match status" value="1"/>
</dbReference>
<evidence type="ECO:0000313" key="8">
    <source>
        <dbReference type="EMBL" id="MCV7227735.1"/>
    </source>
</evidence>
<dbReference type="Gene3D" id="1.20.59.10">
    <property type="entry name" value="Chorismate mutase"/>
    <property type="match status" value="1"/>
</dbReference>
<protein>
    <recommendedName>
        <fullName evidence="2 5">Chorismate mutase</fullName>
        <ecNumber evidence="2 5">5.4.99.5</ecNumber>
    </recommendedName>
</protein>
<keyword evidence="3 6" id="KW-0732">Signal</keyword>
<dbReference type="InterPro" id="IPR036979">
    <property type="entry name" value="CM_dom_sf"/>
</dbReference>
<dbReference type="NCBIfam" id="TIGR01806">
    <property type="entry name" value="CM_mono2"/>
    <property type="match status" value="1"/>
</dbReference>
<dbReference type="PANTHER" id="PTHR38041">
    <property type="entry name" value="CHORISMATE MUTASE"/>
    <property type="match status" value="1"/>
</dbReference>
<dbReference type="NCBIfam" id="NF006741">
    <property type="entry name" value="PRK09269.1"/>
    <property type="match status" value="1"/>
</dbReference>
<sequence>MTRLSVAPLATAAAVLFGVVGAVPNAQAETPSPFYNLVDAAAQRLLTADAVAAYKWIDGGPITDPPRVKVVLDNVGADAAAHRIDTGYVKRVFGDQINATEGVEYARFSQWKFDPASAPDTAPDLSASRSAIDGFNKTMVNEIALQWGSLHGPDCWGELASATSAVIGARQLDGLYQQALGFATHSYCS</sequence>
<feature type="chain" id="PRO_5046349982" description="Chorismate mutase" evidence="6">
    <location>
        <begin position="29"/>
        <end position="189"/>
    </location>
</feature>
<dbReference type="EMBL" id="JACKTY010000030">
    <property type="protein sequence ID" value="MCV7227735.1"/>
    <property type="molecule type" value="Genomic_DNA"/>
</dbReference>
<dbReference type="GO" id="GO:0004106">
    <property type="term" value="F:chorismate mutase activity"/>
    <property type="evidence" value="ECO:0007669"/>
    <property type="project" value="UniProtKB-EC"/>
</dbReference>
<evidence type="ECO:0000256" key="3">
    <source>
        <dbReference type="ARBA" id="ARBA00022729"/>
    </source>
</evidence>
<dbReference type="InterPro" id="IPR002701">
    <property type="entry name" value="CM_II_prokaryot"/>
</dbReference>
<dbReference type="PANTHER" id="PTHR38041:SF2">
    <property type="entry name" value="SECRETED CHORISMATE MUTASE"/>
    <property type="match status" value="1"/>
</dbReference>
<evidence type="ECO:0000259" key="7">
    <source>
        <dbReference type="PROSITE" id="PS51168"/>
    </source>
</evidence>
<dbReference type="RefSeq" id="WP_264068735.1">
    <property type="nucleotide sequence ID" value="NZ_JACKTY010000030.1"/>
</dbReference>
<dbReference type="SUPFAM" id="SSF48600">
    <property type="entry name" value="Chorismate mutase II"/>
    <property type="match status" value="1"/>
</dbReference>
<dbReference type="InterPro" id="IPR008240">
    <property type="entry name" value="Chorismate_mutase_periplasmic"/>
</dbReference>
<comment type="pathway">
    <text evidence="1 5">Metabolic intermediate biosynthesis; prephenate biosynthesis; prephenate from chorismate: step 1/1.</text>
</comment>
<dbReference type="InterPro" id="IPR051331">
    <property type="entry name" value="Chorismate_mutase-related"/>
</dbReference>
<comment type="caution">
    <text evidence="8">The sequence shown here is derived from an EMBL/GenBank/DDBJ whole genome shotgun (WGS) entry which is preliminary data.</text>
</comment>
<evidence type="ECO:0000256" key="2">
    <source>
        <dbReference type="ARBA" id="ARBA00012404"/>
    </source>
</evidence>
<accession>A0ABT3CE39</accession>
<organism evidence="8 9">
    <name type="scientific">Mycolicibacterium komossense</name>
    <dbReference type="NCBI Taxonomy" id="1779"/>
    <lineage>
        <taxon>Bacteria</taxon>
        <taxon>Bacillati</taxon>
        <taxon>Actinomycetota</taxon>
        <taxon>Actinomycetes</taxon>
        <taxon>Mycobacteriales</taxon>
        <taxon>Mycobacteriaceae</taxon>
        <taxon>Mycolicibacterium</taxon>
    </lineage>
</organism>
<evidence type="ECO:0000256" key="5">
    <source>
        <dbReference type="PIRNR" id="PIRNR026640"/>
    </source>
</evidence>